<dbReference type="SUPFAM" id="SSF51197">
    <property type="entry name" value="Clavaminate synthase-like"/>
    <property type="match status" value="1"/>
</dbReference>
<dbReference type="EMBL" id="JABFCT010000015">
    <property type="protein sequence ID" value="KAF5870124.1"/>
    <property type="molecule type" value="Genomic_DNA"/>
</dbReference>
<accession>A0A8H6AMJ5</accession>
<organism evidence="2 3">
    <name type="scientific">Botrytis fragariae</name>
    <dbReference type="NCBI Taxonomy" id="1964551"/>
    <lineage>
        <taxon>Eukaryota</taxon>
        <taxon>Fungi</taxon>
        <taxon>Dikarya</taxon>
        <taxon>Ascomycota</taxon>
        <taxon>Pezizomycotina</taxon>
        <taxon>Leotiomycetes</taxon>
        <taxon>Helotiales</taxon>
        <taxon>Sclerotiniaceae</taxon>
        <taxon>Botrytis</taxon>
    </lineage>
</organism>
<dbReference type="Proteomes" id="UP000531561">
    <property type="component" value="Unassembled WGS sequence"/>
</dbReference>
<dbReference type="InterPro" id="IPR027443">
    <property type="entry name" value="IPNS-like_sf"/>
</dbReference>
<keyword evidence="3" id="KW-1185">Reference proteome</keyword>
<dbReference type="InterPro" id="IPR044861">
    <property type="entry name" value="IPNS-like_FE2OG_OXY"/>
</dbReference>
<evidence type="ECO:0000259" key="1">
    <source>
        <dbReference type="Pfam" id="PF03171"/>
    </source>
</evidence>
<evidence type="ECO:0000313" key="3">
    <source>
        <dbReference type="Proteomes" id="UP000531561"/>
    </source>
</evidence>
<dbReference type="OrthoDB" id="288590at2759"/>
<sequence length="136" mass="14573">MPPSSYFKQWPEFPSNVLEAGIENVEANWRYVRPEPGCVIVLIGDTLVEWTAGALRASIHRVVTAPGKRAAATRLGLGYFLRPSHTTRMSRLISDNGTLPILALGEAGDERGVAEWAQCKANGDVAAAVEAAGKGK</sequence>
<dbReference type="GeneID" id="59264295"/>
<protein>
    <submittedName>
        <fullName evidence="2">Putative 2og-fe oxygenase protein</fullName>
    </submittedName>
</protein>
<evidence type="ECO:0000313" key="2">
    <source>
        <dbReference type="EMBL" id="KAF5870124.1"/>
    </source>
</evidence>
<dbReference type="AlphaFoldDB" id="A0A8H6AMJ5"/>
<reference evidence="2 3" key="1">
    <citation type="journal article" date="2020" name="Phytopathology">
        <title>A high-quality genome resource of Botrytis fragariae, a new and rapidly spreading fungal pathogen causing strawberry gray mold in the U.S.A.</title>
        <authorList>
            <person name="Wu Y."/>
            <person name="Saski C.A."/>
            <person name="Schnabel G."/>
            <person name="Xiao S."/>
            <person name="Hu M."/>
        </authorList>
    </citation>
    <scope>NUCLEOTIDE SEQUENCE [LARGE SCALE GENOMIC DNA]</scope>
    <source>
        <strain evidence="2 3">BVB16</strain>
    </source>
</reference>
<dbReference type="Gene3D" id="2.60.120.330">
    <property type="entry name" value="B-lactam Antibiotic, Isopenicillin N Synthase, Chain"/>
    <property type="match status" value="1"/>
</dbReference>
<name>A0A8H6AMJ5_9HELO</name>
<gene>
    <name evidence="2" type="ORF">Bfra_010270</name>
</gene>
<feature type="domain" description="Isopenicillin N synthase-like Fe(2+) 2OG dioxygenase" evidence="1">
    <location>
        <begin position="26"/>
        <end position="80"/>
    </location>
</feature>
<dbReference type="RefSeq" id="XP_037189071.1">
    <property type="nucleotide sequence ID" value="XM_037340603.1"/>
</dbReference>
<proteinExistence type="predicted"/>
<dbReference type="Pfam" id="PF03171">
    <property type="entry name" value="2OG-FeII_Oxy"/>
    <property type="match status" value="1"/>
</dbReference>
<comment type="caution">
    <text evidence="2">The sequence shown here is derived from an EMBL/GenBank/DDBJ whole genome shotgun (WGS) entry which is preliminary data.</text>
</comment>